<dbReference type="EC" id="2.7.7.108" evidence="8"/>
<gene>
    <name evidence="8" type="primary">ydiU</name>
    <name evidence="8" type="synonym">selO</name>
    <name evidence="9" type="ORF">C1752_01112</name>
</gene>
<comment type="catalytic activity">
    <reaction evidence="8">
        <text>L-seryl-[protein] + ATP = 3-O-(5'-adenylyl)-L-seryl-[protein] + diphosphate</text>
        <dbReference type="Rhea" id="RHEA:58120"/>
        <dbReference type="Rhea" id="RHEA-COMP:9863"/>
        <dbReference type="Rhea" id="RHEA-COMP:15073"/>
        <dbReference type="ChEBI" id="CHEBI:29999"/>
        <dbReference type="ChEBI" id="CHEBI:30616"/>
        <dbReference type="ChEBI" id="CHEBI:33019"/>
        <dbReference type="ChEBI" id="CHEBI:142516"/>
        <dbReference type="EC" id="2.7.7.108"/>
    </reaction>
</comment>
<comment type="catalytic activity">
    <reaction evidence="8">
        <text>L-seryl-[protein] + UTP = O-(5'-uridylyl)-L-seryl-[protein] + diphosphate</text>
        <dbReference type="Rhea" id="RHEA:64604"/>
        <dbReference type="Rhea" id="RHEA-COMP:9863"/>
        <dbReference type="Rhea" id="RHEA-COMP:16635"/>
        <dbReference type="ChEBI" id="CHEBI:29999"/>
        <dbReference type="ChEBI" id="CHEBI:33019"/>
        <dbReference type="ChEBI" id="CHEBI:46398"/>
        <dbReference type="ChEBI" id="CHEBI:156051"/>
    </reaction>
</comment>
<dbReference type="NCBIfam" id="NF000658">
    <property type="entry name" value="PRK00029.1"/>
    <property type="match status" value="1"/>
</dbReference>
<comment type="catalytic activity">
    <reaction evidence="8">
        <text>L-tyrosyl-[protein] + UTP = O-(5'-uridylyl)-L-tyrosyl-[protein] + diphosphate</text>
        <dbReference type="Rhea" id="RHEA:83887"/>
        <dbReference type="Rhea" id="RHEA-COMP:10136"/>
        <dbReference type="Rhea" id="RHEA-COMP:20238"/>
        <dbReference type="ChEBI" id="CHEBI:33019"/>
        <dbReference type="ChEBI" id="CHEBI:46398"/>
        <dbReference type="ChEBI" id="CHEBI:46858"/>
        <dbReference type="ChEBI" id="CHEBI:90602"/>
    </reaction>
</comment>
<feature type="binding site" evidence="8">
    <location>
        <position position="93"/>
    </location>
    <ligand>
        <name>ATP</name>
        <dbReference type="ChEBI" id="CHEBI:30616"/>
    </ligand>
</feature>
<evidence type="ECO:0000313" key="10">
    <source>
        <dbReference type="Proteomes" id="UP000248857"/>
    </source>
</evidence>
<feature type="binding site" evidence="8">
    <location>
        <position position="266"/>
    </location>
    <ligand>
        <name>Mg(2+)</name>
        <dbReference type="ChEBI" id="CHEBI:18420"/>
    </ligand>
</feature>
<comment type="function">
    <text evidence="8">Nucleotidyltransferase involved in the post-translational modification of proteins. It can catalyze the addition of adenosine monophosphate (AMP) or uridine monophosphate (UMP) to a protein, resulting in modifications known as AMPylation and UMPylation.</text>
</comment>
<dbReference type="Proteomes" id="UP000248857">
    <property type="component" value="Unassembled WGS sequence"/>
</dbReference>
<dbReference type="PANTHER" id="PTHR12153:SF15">
    <property type="entry name" value="PROTEIN ADENYLYLTRANSFERASE SELO, MITOCHONDRIAL"/>
    <property type="match status" value="1"/>
</dbReference>
<evidence type="ECO:0000256" key="4">
    <source>
        <dbReference type="ARBA" id="ARBA00022723"/>
    </source>
</evidence>
<dbReference type="AlphaFoldDB" id="A0A2W1JL82"/>
<dbReference type="EMBL" id="PQWO01000003">
    <property type="protein sequence ID" value="PZD74140.1"/>
    <property type="molecule type" value="Genomic_DNA"/>
</dbReference>
<evidence type="ECO:0000256" key="8">
    <source>
        <dbReference type="HAMAP-Rule" id="MF_00692"/>
    </source>
</evidence>
<dbReference type="GO" id="GO:0000287">
    <property type="term" value="F:magnesium ion binding"/>
    <property type="evidence" value="ECO:0007669"/>
    <property type="project" value="UniProtKB-UniRule"/>
</dbReference>
<comment type="catalytic activity">
    <reaction evidence="8">
        <text>L-tyrosyl-[protein] + ATP = O-(5'-adenylyl)-L-tyrosyl-[protein] + diphosphate</text>
        <dbReference type="Rhea" id="RHEA:54288"/>
        <dbReference type="Rhea" id="RHEA-COMP:10136"/>
        <dbReference type="Rhea" id="RHEA-COMP:13846"/>
        <dbReference type="ChEBI" id="CHEBI:30616"/>
        <dbReference type="ChEBI" id="CHEBI:33019"/>
        <dbReference type="ChEBI" id="CHEBI:46858"/>
        <dbReference type="ChEBI" id="CHEBI:83624"/>
        <dbReference type="EC" id="2.7.7.108"/>
    </reaction>
</comment>
<dbReference type="GO" id="GO:0070733">
    <property type="term" value="F:AMPylase activity"/>
    <property type="evidence" value="ECO:0007669"/>
    <property type="project" value="UniProtKB-EC"/>
</dbReference>
<dbReference type="Pfam" id="PF02696">
    <property type="entry name" value="SelO"/>
    <property type="match status" value="1"/>
</dbReference>
<feature type="binding site" evidence="8">
    <location>
        <position position="180"/>
    </location>
    <ligand>
        <name>ATP</name>
        <dbReference type="ChEBI" id="CHEBI:30616"/>
    </ligand>
</feature>
<keyword evidence="10" id="KW-1185">Reference proteome</keyword>
<keyword evidence="8" id="KW-0464">Manganese</keyword>
<evidence type="ECO:0000313" key="9">
    <source>
        <dbReference type="EMBL" id="PZD74140.1"/>
    </source>
</evidence>
<keyword evidence="2 8" id="KW-0808">Transferase</keyword>
<dbReference type="EC" id="2.7.7.-" evidence="8"/>
<dbReference type="InterPro" id="IPR003846">
    <property type="entry name" value="SelO"/>
</dbReference>
<comment type="caution">
    <text evidence="9">The sequence shown here is derived from an EMBL/GenBank/DDBJ whole genome shotgun (WGS) entry which is preliminary data.</text>
</comment>
<comment type="cofactor">
    <cofactor evidence="8">
        <name>Mg(2+)</name>
        <dbReference type="ChEBI" id="CHEBI:18420"/>
    </cofactor>
    <cofactor evidence="8">
        <name>Mn(2+)</name>
        <dbReference type="ChEBI" id="CHEBI:29035"/>
    </cofactor>
</comment>
<feature type="binding site" evidence="8">
    <location>
        <position position="187"/>
    </location>
    <ligand>
        <name>ATP</name>
        <dbReference type="ChEBI" id="CHEBI:30616"/>
    </ligand>
</feature>
<sequence>MTTANPFLNLDYEPALESLGDDYFDRVAAAEFPQHTLRFRNDDVLQQLGLDPQQISETDFIEAFGQFQAREPFLALRYHGYQFGEYNPWLGDGRGFLYGQIRGTDGELYDFGTKGSGTTPYSRTADGRLTLKGGIREILASEALHHLGVKTSRCFSLIETGEKLWRGDEPSPTRSSVMVRFSKSHIRFGTFERLYAIKRPDLIQKLLDHVIEIYYPHFDNLTDKYLQFYTELVQRTAELAAQWMSVGFCHAVLNTDNMSITGESFDYGPYAFIETLDLNFTPAYFDYFRRYRYSNQPSMCKWNLEMLQRPLSTVLSQTEMAVSLDTFDKTYHGTYRRRMLQKLGLDDKRCDSFDAHATDQLLTLTLDFLQKTQIGYHTFFAELRHQFSSLWCTDAGHILRESSLIAEYSAQLETWRQLYNQLLQKDKPESIQQRLKSHNPCTVITRPTIEAVWDPIAIENNWQPFYELLASLKNP</sequence>
<accession>A0A2W1JL82</accession>
<protein>
    <recommendedName>
        <fullName evidence="8">Protein nucleotidyltransferase YdiU</fullName>
        <ecNumber evidence="8">2.7.7.-</ecNumber>
    </recommendedName>
    <alternativeName>
        <fullName evidence="8">Protein adenylyltransferase YdiU</fullName>
        <ecNumber evidence="8">2.7.7.108</ecNumber>
    </alternativeName>
    <alternativeName>
        <fullName evidence="8">Protein uridylyltransferase YdiU</fullName>
        <ecNumber evidence="8">2.7.7.-</ecNumber>
    </alternativeName>
</protein>
<feature type="binding site" evidence="8">
    <location>
        <position position="126"/>
    </location>
    <ligand>
        <name>ATP</name>
        <dbReference type="ChEBI" id="CHEBI:30616"/>
    </ligand>
</feature>
<evidence type="ECO:0000256" key="5">
    <source>
        <dbReference type="ARBA" id="ARBA00022741"/>
    </source>
</evidence>
<dbReference type="OrthoDB" id="9773505at2"/>
<name>A0A2W1JL82_9CYAN</name>
<comment type="catalytic activity">
    <reaction evidence="8">
        <text>L-threonyl-[protein] + ATP = 3-O-(5'-adenylyl)-L-threonyl-[protein] + diphosphate</text>
        <dbReference type="Rhea" id="RHEA:54292"/>
        <dbReference type="Rhea" id="RHEA-COMP:11060"/>
        <dbReference type="Rhea" id="RHEA-COMP:13847"/>
        <dbReference type="ChEBI" id="CHEBI:30013"/>
        <dbReference type="ChEBI" id="CHEBI:30616"/>
        <dbReference type="ChEBI" id="CHEBI:33019"/>
        <dbReference type="ChEBI" id="CHEBI:138113"/>
        <dbReference type="EC" id="2.7.7.108"/>
    </reaction>
</comment>
<feature type="binding site" evidence="8">
    <location>
        <position position="127"/>
    </location>
    <ligand>
        <name>ATP</name>
        <dbReference type="ChEBI" id="CHEBI:30616"/>
    </ligand>
</feature>
<evidence type="ECO:0000256" key="1">
    <source>
        <dbReference type="ARBA" id="ARBA00009747"/>
    </source>
</evidence>
<reference evidence="9 10" key="1">
    <citation type="journal article" date="2018" name="Sci. Rep.">
        <title>A novel species of the marine cyanobacterium Acaryochloris with a unique pigment content and lifestyle.</title>
        <authorList>
            <person name="Partensky F."/>
            <person name="Six C."/>
            <person name="Ratin M."/>
            <person name="Garczarek L."/>
            <person name="Vaulot D."/>
            <person name="Probert I."/>
            <person name="Calteau A."/>
            <person name="Gourvil P."/>
            <person name="Marie D."/>
            <person name="Grebert T."/>
            <person name="Bouchier C."/>
            <person name="Le Panse S."/>
            <person name="Gachenot M."/>
            <person name="Rodriguez F."/>
            <person name="Garrido J.L."/>
        </authorList>
    </citation>
    <scope>NUCLEOTIDE SEQUENCE [LARGE SCALE GENOMIC DNA]</scope>
    <source>
        <strain evidence="9 10">RCC1774</strain>
    </source>
</reference>
<dbReference type="RefSeq" id="WP_110985100.1">
    <property type="nucleotide sequence ID" value="NZ_CAWNWM010000003.1"/>
</dbReference>
<feature type="binding site" evidence="8">
    <location>
        <position position="94"/>
    </location>
    <ligand>
        <name>ATP</name>
        <dbReference type="ChEBI" id="CHEBI:30616"/>
    </ligand>
</feature>
<feature type="binding site" evidence="8">
    <location>
        <position position="266"/>
    </location>
    <ligand>
        <name>ATP</name>
        <dbReference type="ChEBI" id="CHEBI:30616"/>
    </ligand>
</feature>
<dbReference type="PANTHER" id="PTHR12153">
    <property type="entry name" value="SELENOPROTEIN O"/>
    <property type="match status" value="1"/>
</dbReference>
<dbReference type="GO" id="GO:0030145">
    <property type="term" value="F:manganese ion binding"/>
    <property type="evidence" value="ECO:0007669"/>
    <property type="project" value="UniProtKB-UniRule"/>
</dbReference>
<evidence type="ECO:0000256" key="6">
    <source>
        <dbReference type="ARBA" id="ARBA00022840"/>
    </source>
</evidence>
<keyword evidence="5 8" id="KW-0547">Nucleotide-binding</keyword>
<evidence type="ECO:0000256" key="2">
    <source>
        <dbReference type="ARBA" id="ARBA00022679"/>
    </source>
</evidence>
<feature type="binding site" evidence="8">
    <location>
        <position position="91"/>
    </location>
    <ligand>
        <name>ATP</name>
        <dbReference type="ChEBI" id="CHEBI:30616"/>
    </ligand>
</feature>
<keyword evidence="6 8" id="KW-0067">ATP-binding</keyword>
<keyword evidence="4 8" id="KW-0479">Metal-binding</keyword>
<comment type="similarity">
    <text evidence="1 8">Belongs to the SELO family.</text>
</comment>
<feature type="binding site" evidence="8">
    <location>
        <position position="114"/>
    </location>
    <ligand>
        <name>ATP</name>
        <dbReference type="ChEBI" id="CHEBI:30616"/>
    </ligand>
</feature>
<dbReference type="HAMAP" id="MF_00692">
    <property type="entry name" value="SelO"/>
    <property type="match status" value="1"/>
</dbReference>
<comment type="catalytic activity">
    <reaction evidence="8">
        <text>L-histidyl-[protein] + UTP = N(tele)-(5'-uridylyl)-L-histidyl-[protein] + diphosphate</text>
        <dbReference type="Rhea" id="RHEA:83891"/>
        <dbReference type="Rhea" id="RHEA-COMP:9745"/>
        <dbReference type="Rhea" id="RHEA-COMP:20239"/>
        <dbReference type="ChEBI" id="CHEBI:29979"/>
        <dbReference type="ChEBI" id="CHEBI:33019"/>
        <dbReference type="ChEBI" id="CHEBI:46398"/>
        <dbReference type="ChEBI" id="CHEBI:233474"/>
    </reaction>
</comment>
<keyword evidence="3 8" id="KW-0548">Nucleotidyltransferase</keyword>
<dbReference type="GO" id="GO:0005524">
    <property type="term" value="F:ATP binding"/>
    <property type="evidence" value="ECO:0007669"/>
    <property type="project" value="UniProtKB-UniRule"/>
</dbReference>
<organism evidence="9 10">
    <name type="scientific">Acaryochloris thomasi RCC1774</name>
    <dbReference type="NCBI Taxonomy" id="1764569"/>
    <lineage>
        <taxon>Bacteria</taxon>
        <taxon>Bacillati</taxon>
        <taxon>Cyanobacteriota</taxon>
        <taxon>Cyanophyceae</taxon>
        <taxon>Acaryochloridales</taxon>
        <taxon>Acaryochloridaceae</taxon>
        <taxon>Acaryochloris</taxon>
        <taxon>Acaryochloris thomasi</taxon>
    </lineage>
</organism>
<evidence type="ECO:0000256" key="3">
    <source>
        <dbReference type="ARBA" id="ARBA00022695"/>
    </source>
</evidence>
<keyword evidence="7 8" id="KW-0460">Magnesium</keyword>
<proteinExistence type="inferred from homology"/>
<evidence type="ECO:0000256" key="7">
    <source>
        <dbReference type="ARBA" id="ARBA00022842"/>
    </source>
</evidence>
<feature type="active site" description="Proton acceptor" evidence="8">
    <location>
        <position position="256"/>
    </location>
</feature>
<feature type="binding site" evidence="8">
    <location>
        <position position="257"/>
    </location>
    <ligand>
        <name>Mg(2+)</name>
        <dbReference type="ChEBI" id="CHEBI:18420"/>
    </ligand>
</feature>